<comment type="caution">
    <text evidence="2">The sequence shown here is derived from an EMBL/GenBank/DDBJ whole genome shotgun (WGS) entry which is preliminary data.</text>
</comment>
<dbReference type="AlphaFoldDB" id="A0A444U444"/>
<gene>
    <name evidence="2" type="ORF">EOD39_8355</name>
</gene>
<sequence length="200" mass="23225">MLDDDELDSVVSEIYHNHPNTGYKMMLGHLKSRGILIQTFRVQESLRRVDPEGTLMRALSMHTIFYNLETEALLNSDNEIHLYALHWAFLPQVQRHLQFFKEGWNNHKLRTEGNQSPVQLWLRYKREWAREDPSQVDEEYGIDWAGPHGHDAEGVSIPEIQLPRQLTAQEIATLPNPEDQHALSIYTDTVTIISEILDNS</sequence>
<proteinExistence type="predicted"/>
<evidence type="ECO:0000259" key="1">
    <source>
        <dbReference type="Pfam" id="PF24764"/>
    </source>
</evidence>
<dbReference type="Proteomes" id="UP000289886">
    <property type="component" value="Unassembled WGS sequence"/>
</dbReference>
<dbReference type="EMBL" id="SCEB01215372">
    <property type="protein sequence ID" value="RXM29934.1"/>
    <property type="molecule type" value="Genomic_DNA"/>
</dbReference>
<evidence type="ECO:0000313" key="2">
    <source>
        <dbReference type="EMBL" id="RXM29934.1"/>
    </source>
</evidence>
<dbReference type="InterPro" id="IPR058913">
    <property type="entry name" value="Integrase_dom_put"/>
</dbReference>
<reference evidence="2 3" key="1">
    <citation type="submission" date="2019-01" db="EMBL/GenBank/DDBJ databases">
        <title>Draft Genome and Complete Hox-Cluster Characterization of the Sterlet Sturgeon (Acipenser ruthenus).</title>
        <authorList>
            <person name="Wei Q."/>
        </authorList>
    </citation>
    <scope>NUCLEOTIDE SEQUENCE [LARGE SCALE GENOMIC DNA]</scope>
    <source>
        <strain evidence="2">WHYD16114868_AA</strain>
        <tissue evidence="2">Blood</tissue>
    </source>
</reference>
<accession>A0A444U444</accession>
<name>A0A444U444_ACIRT</name>
<protein>
    <recommendedName>
        <fullName evidence="1">Integrase core domain-containing protein</fullName>
    </recommendedName>
</protein>
<dbReference type="PANTHER" id="PTHR46791:SF4">
    <property type="match status" value="1"/>
</dbReference>
<organism evidence="2 3">
    <name type="scientific">Acipenser ruthenus</name>
    <name type="common">Sterlet sturgeon</name>
    <dbReference type="NCBI Taxonomy" id="7906"/>
    <lineage>
        <taxon>Eukaryota</taxon>
        <taxon>Metazoa</taxon>
        <taxon>Chordata</taxon>
        <taxon>Craniata</taxon>
        <taxon>Vertebrata</taxon>
        <taxon>Euteleostomi</taxon>
        <taxon>Actinopterygii</taxon>
        <taxon>Chondrostei</taxon>
        <taxon>Acipenseriformes</taxon>
        <taxon>Acipenseridae</taxon>
        <taxon>Acipenser</taxon>
    </lineage>
</organism>
<dbReference type="Pfam" id="PF24764">
    <property type="entry name" value="rva_4"/>
    <property type="match status" value="1"/>
</dbReference>
<dbReference type="PANTHER" id="PTHR46791">
    <property type="entry name" value="EXPRESSED PROTEIN"/>
    <property type="match status" value="1"/>
</dbReference>
<keyword evidence="3" id="KW-1185">Reference proteome</keyword>
<evidence type="ECO:0000313" key="3">
    <source>
        <dbReference type="Proteomes" id="UP000289886"/>
    </source>
</evidence>
<feature type="domain" description="Integrase core" evidence="1">
    <location>
        <begin position="61"/>
        <end position="123"/>
    </location>
</feature>